<protein>
    <submittedName>
        <fullName evidence="2">Glycerophosphodiester phosphodiesterase family protein</fullName>
    </submittedName>
</protein>
<dbReference type="Proteomes" id="UP001595721">
    <property type="component" value="Unassembled WGS sequence"/>
</dbReference>
<dbReference type="PANTHER" id="PTHR46211:SF1">
    <property type="entry name" value="GLYCEROPHOSPHODIESTER PHOSPHODIESTERASE, CYTOPLASMIC"/>
    <property type="match status" value="1"/>
</dbReference>
<comment type="caution">
    <text evidence="2">The sequence shown here is derived from an EMBL/GenBank/DDBJ whole genome shotgun (WGS) entry which is preliminary data.</text>
</comment>
<dbReference type="InterPro" id="IPR030395">
    <property type="entry name" value="GP_PDE_dom"/>
</dbReference>
<keyword evidence="3" id="KW-1185">Reference proteome</keyword>
<accession>A0ABV7R4Q4</accession>
<organism evidence="2 3">
    <name type="scientific">Paracoccus mangrovi</name>
    <dbReference type="NCBI Taxonomy" id="1715645"/>
    <lineage>
        <taxon>Bacteria</taxon>
        <taxon>Pseudomonadati</taxon>
        <taxon>Pseudomonadota</taxon>
        <taxon>Alphaproteobacteria</taxon>
        <taxon>Rhodobacterales</taxon>
        <taxon>Paracoccaceae</taxon>
        <taxon>Paracoccus</taxon>
    </lineage>
</organism>
<dbReference type="Pfam" id="PF03009">
    <property type="entry name" value="GDPD"/>
    <property type="match status" value="1"/>
</dbReference>
<evidence type="ECO:0000313" key="2">
    <source>
        <dbReference type="EMBL" id="MFC3527725.1"/>
    </source>
</evidence>
<feature type="domain" description="GP-PDE" evidence="1">
    <location>
        <begin position="9"/>
        <end position="252"/>
    </location>
</feature>
<dbReference type="RefSeq" id="WP_374423537.1">
    <property type="nucleotide sequence ID" value="NZ_JBHRXJ010000003.1"/>
</dbReference>
<dbReference type="Gene3D" id="3.20.20.190">
    <property type="entry name" value="Phosphatidylinositol (PI) phosphodiesterase"/>
    <property type="match status" value="1"/>
</dbReference>
<evidence type="ECO:0000313" key="3">
    <source>
        <dbReference type="Proteomes" id="UP001595721"/>
    </source>
</evidence>
<sequence>MALHPDFIHVPIAHRGLHRPGLPENSMAAFRAAIAHGYGIECDIQRAMDGTPMVFHDYELGRLTGETNGTVAASTPAQLARLRLSGTDEAMPTLAEMLAEVAGRVPLLIEIKDPTLASGADVGALPQRVAEVLAGYDGPVAVMSFNPHVIAAFHKAAPGIAVGLTTCAYEAGEWPMLDDASRDHLARIADFDAVGASFISHDRNDLDNPAVTALKARGVPVLTWTIRSAAQEAEARHVADNITFEDYMANNG</sequence>
<dbReference type="EMBL" id="JBHRXJ010000003">
    <property type="protein sequence ID" value="MFC3527725.1"/>
    <property type="molecule type" value="Genomic_DNA"/>
</dbReference>
<name>A0ABV7R4Q4_9RHOB</name>
<proteinExistence type="predicted"/>
<gene>
    <name evidence="2" type="ORF">ACFOMH_06015</name>
</gene>
<dbReference type="PANTHER" id="PTHR46211">
    <property type="entry name" value="GLYCEROPHOSPHORYL DIESTER PHOSPHODIESTERASE"/>
    <property type="match status" value="1"/>
</dbReference>
<reference evidence="3" key="1">
    <citation type="journal article" date="2019" name="Int. J. Syst. Evol. Microbiol.">
        <title>The Global Catalogue of Microorganisms (GCM) 10K type strain sequencing project: providing services to taxonomists for standard genome sequencing and annotation.</title>
        <authorList>
            <consortium name="The Broad Institute Genomics Platform"/>
            <consortium name="The Broad Institute Genome Sequencing Center for Infectious Disease"/>
            <person name="Wu L."/>
            <person name="Ma J."/>
        </authorList>
    </citation>
    <scope>NUCLEOTIDE SEQUENCE [LARGE SCALE GENOMIC DNA]</scope>
    <source>
        <strain evidence="3">KCTC 42899</strain>
    </source>
</reference>
<dbReference type="PROSITE" id="PS51704">
    <property type="entry name" value="GP_PDE"/>
    <property type="match status" value="1"/>
</dbReference>
<evidence type="ECO:0000259" key="1">
    <source>
        <dbReference type="PROSITE" id="PS51704"/>
    </source>
</evidence>
<dbReference type="InterPro" id="IPR017946">
    <property type="entry name" value="PLC-like_Pdiesterase_TIM-brl"/>
</dbReference>
<dbReference type="SUPFAM" id="SSF51695">
    <property type="entry name" value="PLC-like phosphodiesterases"/>
    <property type="match status" value="1"/>
</dbReference>